<protein>
    <submittedName>
        <fullName evidence="1">AraC family transcriptional regulator</fullName>
    </submittedName>
</protein>
<reference evidence="1" key="1">
    <citation type="submission" date="2019-04" db="EMBL/GenBank/DDBJ databases">
        <title>Microbes associate with the intestines of laboratory mice.</title>
        <authorList>
            <person name="Navarre W."/>
            <person name="Wong E."/>
            <person name="Huang K."/>
            <person name="Tropini C."/>
            <person name="Ng K."/>
            <person name="Yu B."/>
        </authorList>
    </citation>
    <scope>NUCLEOTIDE SEQUENCE</scope>
    <source>
        <strain evidence="1">NM04_E33</strain>
    </source>
</reference>
<name>A0AC61RGD4_9BACT</name>
<proteinExistence type="predicted"/>
<keyword evidence="2" id="KW-1185">Reference proteome</keyword>
<organism evidence="1 2">
    <name type="scientific">Lepagella muris</name>
    <dbReference type="NCBI Taxonomy" id="3032870"/>
    <lineage>
        <taxon>Bacteria</taxon>
        <taxon>Pseudomonadati</taxon>
        <taxon>Bacteroidota</taxon>
        <taxon>Bacteroidia</taxon>
        <taxon>Bacteroidales</taxon>
        <taxon>Muribaculaceae</taxon>
        <taxon>Lepagella</taxon>
    </lineage>
</organism>
<evidence type="ECO:0000313" key="1">
    <source>
        <dbReference type="EMBL" id="TGY77787.1"/>
    </source>
</evidence>
<dbReference type="Proteomes" id="UP000306319">
    <property type="component" value="Unassembled WGS sequence"/>
</dbReference>
<gene>
    <name evidence="1" type="ORF">E5331_13190</name>
</gene>
<dbReference type="EMBL" id="SRYB01000020">
    <property type="protein sequence ID" value="TGY77787.1"/>
    <property type="molecule type" value="Genomic_DNA"/>
</dbReference>
<sequence>MCMQSKTIFFLTTILCLFSINALCQSKGNSMITIPGEDKIRHSTVNNFAMTSDGTLWMCTEEGLISFDGVHSMFVKVEDTDAVAKNIKSLIEMPGGRFLIGSNEGLFLKYRDESQEESKRIFPDKIPEVLAMARMPNGNICVASKKGVFILDPQLNDATIVNGKNQTINCMLPVNGKLYLGTDNGLLYLDKNNLSDTGINGLTDIPINLMANIPDKLFLYSQKSGMIFTVNPTANTIDSIPVGNSLITGIVRTPQNEILVATNGDGILRLDPSSKKLTKESGYNLRSKNNVECKQLYSLFVSNDGQLFAGYYKMGGAYSPLNSKFFNYYSTDGFNSHGRSVRSVTDSPRHITIGTRDGAFIVDKSTGKSDHLSKDVLGSNLVISSIYHNGEIYIGTWGGGLSIYNPDSGKIRNATFSSQMPTGITNLRHDRSNNLFACATDGIFMLKDNTFEKIADNTISGEVTNATIFELFFDSSGRSWVGTSKGIFLFDRNVGKLTRNGLPKNFPQNKDVRQMYETTARNLIMITDSGEIMVFDENLRQSAHQANLSAINEARGVAQDSNGYAWITSINGLWRYGPEAQILSLYDDTEGVENPNFNPGRPIITQSGDLLLCNTEGLLYANIKTPGETRMGHRKAYPVIIETADGRTKVPRKYDDKDRFVIDLPKYESHIKIYFSDFAFVEHNPNRYQYSYDNGKSWNKLDADMSMLMTNLKNGENIIRIRQTGNPTTESIIAVNNKSDGKVPLWLLFFVTLVAIFALVLILRFMKRRHNGSNHTELQSAETTPPVAVEPMVETTSTSSSTEKPAENNDKETASPDVKKKYAANYISEKECNQLTRRMNSLLKETKIYTNPDLKVADIAAKLGVSSHKISYLLSQHLNTTYYDFIYAFRVEEFKYLAKADKKHIYSLTALAEKAGFNSRATFFRAFKKSEGITPGEYLKNLREES</sequence>
<evidence type="ECO:0000313" key="2">
    <source>
        <dbReference type="Proteomes" id="UP000306319"/>
    </source>
</evidence>
<comment type="caution">
    <text evidence="1">The sequence shown here is derived from an EMBL/GenBank/DDBJ whole genome shotgun (WGS) entry which is preliminary data.</text>
</comment>
<accession>A0AC61RGD4</accession>